<feature type="domain" description="PEGA" evidence="1">
    <location>
        <begin position="5"/>
        <end position="63"/>
    </location>
</feature>
<protein>
    <recommendedName>
        <fullName evidence="1">PEGA domain-containing protein</fullName>
    </recommendedName>
</protein>
<name>A0A0F8VRB2_9ZZZZ</name>
<accession>A0A0F8VRB2</accession>
<evidence type="ECO:0000259" key="1">
    <source>
        <dbReference type="Pfam" id="PF08308"/>
    </source>
</evidence>
<reference evidence="2" key="1">
    <citation type="journal article" date="2015" name="Nature">
        <title>Complex archaea that bridge the gap between prokaryotes and eukaryotes.</title>
        <authorList>
            <person name="Spang A."/>
            <person name="Saw J.H."/>
            <person name="Jorgensen S.L."/>
            <person name="Zaremba-Niedzwiedzka K."/>
            <person name="Martijn J."/>
            <person name="Lind A.E."/>
            <person name="van Eijk R."/>
            <person name="Schleper C."/>
            <person name="Guy L."/>
            <person name="Ettema T.J."/>
        </authorList>
    </citation>
    <scope>NUCLEOTIDE SEQUENCE</scope>
</reference>
<dbReference type="InterPro" id="IPR013229">
    <property type="entry name" value="PEGA"/>
</dbReference>
<comment type="caution">
    <text evidence="2">The sequence shown here is derived from an EMBL/GenBank/DDBJ whole genome shotgun (WGS) entry which is preliminary data.</text>
</comment>
<gene>
    <name evidence="2" type="ORF">LCGC14_3160860</name>
</gene>
<organism evidence="2">
    <name type="scientific">marine sediment metagenome</name>
    <dbReference type="NCBI Taxonomy" id="412755"/>
    <lineage>
        <taxon>unclassified sequences</taxon>
        <taxon>metagenomes</taxon>
        <taxon>ecological metagenomes</taxon>
    </lineage>
</organism>
<dbReference type="Pfam" id="PF08308">
    <property type="entry name" value="PEGA"/>
    <property type="match status" value="1"/>
</dbReference>
<dbReference type="AlphaFoldDB" id="A0A0F8VRB2"/>
<dbReference type="EMBL" id="LAZR01069862">
    <property type="protein sequence ID" value="KKK46878.1"/>
    <property type="molecule type" value="Genomic_DNA"/>
</dbReference>
<proteinExistence type="predicted"/>
<dbReference type="SUPFAM" id="SSF49452">
    <property type="entry name" value="Starch-binding domain-like"/>
    <property type="match status" value="1"/>
</dbReference>
<dbReference type="GO" id="GO:0030246">
    <property type="term" value="F:carbohydrate binding"/>
    <property type="evidence" value="ECO:0007669"/>
    <property type="project" value="InterPro"/>
</dbReference>
<dbReference type="Gene3D" id="2.60.40.1120">
    <property type="entry name" value="Carboxypeptidase-like, regulatory domain"/>
    <property type="match status" value="1"/>
</dbReference>
<evidence type="ECO:0000313" key="2">
    <source>
        <dbReference type="EMBL" id="KKK46878.1"/>
    </source>
</evidence>
<dbReference type="InterPro" id="IPR013784">
    <property type="entry name" value="Carb-bd-like_fold"/>
</dbReference>
<sequence>MATLAGANIYIDGILVGTTNSAGQLVISGLTAGTHTIEATKVGYTPDSTTFTAGVDTSISLRLTVV</sequence>
<feature type="non-terminal residue" evidence="2">
    <location>
        <position position="66"/>
    </location>
</feature>